<dbReference type="Proteomes" id="UP001500683">
    <property type="component" value="Unassembled WGS sequence"/>
</dbReference>
<keyword evidence="2 3" id="KW-0808">Transferase</keyword>
<sequence>MTVRPTTGEPVRLDGATATELQRAGLPVRAPWWSTLALNGEGHRRLLREVHERHIAAGAQVITANTFRCNPRALRRLGLDSAGLGWMVHAAVGVARAARSAAKAEDVLIAGAMAPVEDCYRPDLVPPDEELRAEHRRLAAELVGAGVDLVLVETMNRAREARVALEQVRAAGGRAWVSFVCADGARLLSGEPLADAARAVERDGAAATLVNCASLDDTETALRVLRDACDGPVGVAPNLEDRGGIPRGRHVDRVLPAAVTPERFAERVARWREESGVDIVGGCCGATPAHMAALHHAPAAPGAQ</sequence>
<dbReference type="EMBL" id="BAAAZG010000017">
    <property type="protein sequence ID" value="GAA4072060.1"/>
    <property type="molecule type" value="Genomic_DNA"/>
</dbReference>
<evidence type="ECO:0000313" key="5">
    <source>
        <dbReference type="EMBL" id="GAA4072060.1"/>
    </source>
</evidence>
<comment type="caution">
    <text evidence="5">The sequence shown here is derived from an EMBL/GenBank/DDBJ whole genome shotgun (WGS) entry which is preliminary data.</text>
</comment>
<dbReference type="PIRSF" id="PIRSF037505">
    <property type="entry name" value="Betaine_HMT"/>
    <property type="match status" value="1"/>
</dbReference>
<feature type="binding site" evidence="3">
    <location>
        <position position="284"/>
    </location>
    <ligand>
        <name>Zn(2+)</name>
        <dbReference type="ChEBI" id="CHEBI:29105"/>
    </ligand>
</feature>
<keyword evidence="3" id="KW-0479">Metal-binding</keyword>
<keyword evidence="6" id="KW-1185">Reference proteome</keyword>
<organism evidence="5 6">
    <name type="scientific">Actinomadura miaoliensis</name>
    <dbReference type="NCBI Taxonomy" id="430685"/>
    <lineage>
        <taxon>Bacteria</taxon>
        <taxon>Bacillati</taxon>
        <taxon>Actinomycetota</taxon>
        <taxon>Actinomycetes</taxon>
        <taxon>Streptosporangiales</taxon>
        <taxon>Thermomonosporaceae</taxon>
        <taxon>Actinomadura</taxon>
    </lineage>
</organism>
<keyword evidence="1 3" id="KW-0489">Methyltransferase</keyword>
<accession>A0ABP7VQ11</accession>
<keyword evidence="3" id="KW-0862">Zinc</keyword>
<feature type="domain" description="Hcy-binding" evidence="4">
    <location>
        <begin position="1"/>
        <end position="298"/>
    </location>
</feature>
<name>A0ABP7VQ11_9ACTN</name>
<proteinExistence type="predicted"/>
<dbReference type="Pfam" id="PF02574">
    <property type="entry name" value="S-methyl_trans"/>
    <property type="match status" value="1"/>
</dbReference>
<feature type="binding site" evidence="3">
    <location>
        <position position="212"/>
    </location>
    <ligand>
        <name>Zn(2+)</name>
        <dbReference type="ChEBI" id="CHEBI:29105"/>
    </ligand>
</feature>
<dbReference type="PANTHER" id="PTHR11103">
    <property type="entry name" value="SLR1189 PROTEIN"/>
    <property type="match status" value="1"/>
</dbReference>
<evidence type="ECO:0000313" key="6">
    <source>
        <dbReference type="Proteomes" id="UP001500683"/>
    </source>
</evidence>
<dbReference type="SUPFAM" id="SSF82282">
    <property type="entry name" value="Homocysteine S-methyltransferase"/>
    <property type="match status" value="1"/>
</dbReference>
<gene>
    <name evidence="5" type="ORF">GCM10022214_30100</name>
</gene>
<evidence type="ECO:0000256" key="1">
    <source>
        <dbReference type="ARBA" id="ARBA00022603"/>
    </source>
</evidence>
<dbReference type="RefSeq" id="WP_344946842.1">
    <property type="nucleotide sequence ID" value="NZ_BAAAZG010000017.1"/>
</dbReference>
<dbReference type="InterPro" id="IPR017226">
    <property type="entry name" value="BHMT-like"/>
</dbReference>
<evidence type="ECO:0000259" key="4">
    <source>
        <dbReference type="PROSITE" id="PS50970"/>
    </source>
</evidence>
<dbReference type="PROSITE" id="PS50970">
    <property type="entry name" value="HCY"/>
    <property type="match status" value="1"/>
</dbReference>
<comment type="cofactor">
    <cofactor evidence="3">
        <name>Zn(2+)</name>
        <dbReference type="ChEBI" id="CHEBI:29105"/>
    </cofactor>
</comment>
<dbReference type="InterPro" id="IPR003726">
    <property type="entry name" value="HCY_dom"/>
</dbReference>
<dbReference type="InterPro" id="IPR036589">
    <property type="entry name" value="HCY_dom_sf"/>
</dbReference>
<dbReference type="Gene3D" id="3.20.20.330">
    <property type="entry name" value="Homocysteine-binding-like domain"/>
    <property type="match status" value="1"/>
</dbReference>
<dbReference type="PANTHER" id="PTHR11103:SF18">
    <property type="entry name" value="SLR1189 PROTEIN"/>
    <property type="match status" value="1"/>
</dbReference>
<protein>
    <submittedName>
        <fullName evidence="5">Homocysteine S-methyltransferase family protein</fullName>
    </submittedName>
</protein>
<feature type="binding site" evidence="3">
    <location>
        <position position="283"/>
    </location>
    <ligand>
        <name>Zn(2+)</name>
        <dbReference type="ChEBI" id="CHEBI:29105"/>
    </ligand>
</feature>
<reference evidence="6" key="1">
    <citation type="journal article" date="2019" name="Int. J. Syst. Evol. Microbiol.">
        <title>The Global Catalogue of Microorganisms (GCM) 10K type strain sequencing project: providing services to taxonomists for standard genome sequencing and annotation.</title>
        <authorList>
            <consortium name="The Broad Institute Genomics Platform"/>
            <consortium name="The Broad Institute Genome Sequencing Center for Infectious Disease"/>
            <person name="Wu L."/>
            <person name="Ma J."/>
        </authorList>
    </citation>
    <scope>NUCLEOTIDE SEQUENCE [LARGE SCALE GENOMIC DNA]</scope>
    <source>
        <strain evidence="6">JCM 16702</strain>
    </source>
</reference>
<evidence type="ECO:0000256" key="2">
    <source>
        <dbReference type="ARBA" id="ARBA00022679"/>
    </source>
</evidence>
<evidence type="ECO:0000256" key="3">
    <source>
        <dbReference type="PROSITE-ProRule" id="PRU00333"/>
    </source>
</evidence>